<feature type="region of interest" description="Disordered" evidence="1">
    <location>
        <begin position="701"/>
        <end position="879"/>
    </location>
</feature>
<reference evidence="2" key="1">
    <citation type="submission" date="2017-08" db="EMBL/GenBank/DDBJ databases">
        <authorList>
            <person name="Polle J.E."/>
            <person name="Barry K."/>
            <person name="Cushman J."/>
            <person name="Schmutz J."/>
            <person name="Tran D."/>
            <person name="Hathwaick L.T."/>
            <person name="Yim W.C."/>
            <person name="Jenkins J."/>
            <person name="Mckie-Krisberg Z.M."/>
            <person name="Prochnik S."/>
            <person name="Lindquist E."/>
            <person name="Dockter R.B."/>
            <person name="Adam C."/>
            <person name="Molina H."/>
            <person name="Bunkerborg J."/>
            <person name="Jin E."/>
            <person name="Buchheim M."/>
            <person name="Magnuson J."/>
        </authorList>
    </citation>
    <scope>NUCLEOTIDE SEQUENCE</scope>
    <source>
        <strain evidence="2">CCAP 19/18</strain>
    </source>
</reference>
<feature type="compositionally biased region" description="Gly residues" evidence="1">
    <location>
        <begin position="555"/>
        <end position="569"/>
    </location>
</feature>
<protein>
    <submittedName>
        <fullName evidence="2">Uncharacterized protein</fullName>
    </submittedName>
</protein>
<feature type="compositionally biased region" description="Gly residues" evidence="1">
    <location>
        <begin position="851"/>
        <end position="860"/>
    </location>
</feature>
<feature type="compositionally biased region" description="Low complexity" evidence="1">
    <location>
        <begin position="701"/>
        <end position="713"/>
    </location>
</feature>
<feature type="compositionally biased region" description="Basic and acidic residues" evidence="1">
    <location>
        <begin position="714"/>
        <end position="734"/>
    </location>
</feature>
<accession>A0ABQ7H5G0</accession>
<keyword evidence="3" id="KW-1185">Reference proteome</keyword>
<feature type="compositionally biased region" description="Basic and acidic residues" evidence="1">
    <location>
        <begin position="251"/>
        <end position="261"/>
    </location>
</feature>
<organism evidence="2 3">
    <name type="scientific">Dunaliella salina</name>
    <name type="common">Green alga</name>
    <name type="synonym">Protococcus salinus</name>
    <dbReference type="NCBI Taxonomy" id="3046"/>
    <lineage>
        <taxon>Eukaryota</taxon>
        <taxon>Viridiplantae</taxon>
        <taxon>Chlorophyta</taxon>
        <taxon>core chlorophytes</taxon>
        <taxon>Chlorophyceae</taxon>
        <taxon>CS clade</taxon>
        <taxon>Chlamydomonadales</taxon>
        <taxon>Dunaliellaceae</taxon>
        <taxon>Dunaliella</taxon>
    </lineage>
</organism>
<feature type="region of interest" description="Disordered" evidence="1">
    <location>
        <begin position="552"/>
        <end position="576"/>
    </location>
</feature>
<feature type="region of interest" description="Disordered" evidence="1">
    <location>
        <begin position="173"/>
        <end position="221"/>
    </location>
</feature>
<feature type="region of interest" description="Disordered" evidence="1">
    <location>
        <begin position="41"/>
        <end position="62"/>
    </location>
</feature>
<dbReference type="PANTHER" id="PTHR14383">
    <property type="entry name" value="SWAP-70 RECOMBINASE"/>
    <property type="match status" value="1"/>
</dbReference>
<dbReference type="EMBL" id="MU069469">
    <property type="protein sequence ID" value="KAF5842093.1"/>
    <property type="molecule type" value="Genomic_DNA"/>
</dbReference>
<evidence type="ECO:0000256" key="1">
    <source>
        <dbReference type="SAM" id="MobiDB-lite"/>
    </source>
</evidence>
<name>A0ABQ7H5G0_DUNSA</name>
<dbReference type="PANTHER" id="PTHR14383:SF5">
    <property type="entry name" value="RUN DOMAIN-CONTAINING PROTEIN"/>
    <property type="match status" value="1"/>
</dbReference>
<comment type="caution">
    <text evidence="2">The sequence shown here is derived from an EMBL/GenBank/DDBJ whole genome shotgun (WGS) entry which is preliminary data.</text>
</comment>
<feature type="region of interest" description="Disordered" evidence="1">
    <location>
        <begin position="1"/>
        <end position="24"/>
    </location>
</feature>
<evidence type="ECO:0000313" key="3">
    <source>
        <dbReference type="Proteomes" id="UP000815325"/>
    </source>
</evidence>
<feature type="region of interest" description="Disordered" evidence="1">
    <location>
        <begin position="909"/>
        <end position="960"/>
    </location>
</feature>
<feature type="compositionally biased region" description="Low complexity" evidence="1">
    <location>
        <begin position="735"/>
        <end position="751"/>
    </location>
</feature>
<feature type="compositionally biased region" description="Basic and acidic residues" evidence="1">
    <location>
        <begin position="811"/>
        <end position="822"/>
    </location>
</feature>
<feature type="compositionally biased region" description="Low complexity" evidence="1">
    <location>
        <begin position="759"/>
        <end position="770"/>
    </location>
</feature>
<feature type="compositionally biased region" description="Acidic residues" evidence="1">
    <location>
        <begin position="829"/>
        <end position="845"/>
    </location>
</feature>
<dbReference type="Proteomes" id="UP000815325">
    <property type="component" value="Unassembled WGS sequence"/>
</dbReference>
<feature type="compositionally biased region" description="Polar residues" evidence="1">
    <location>
        <begin position="921"/>
        <end position="933"/>
    </location>
</feature>
<feature type="compositionally biased region" description="Low complexity" evidence="1">
    <location>
        <begin position="337"/>
        <end position="357"/>
    </location>
</feature>
<feature type="compositionally biased region" description="Basic and acidic residues" evidence="1">
    <location>
        <begin position="122"/>
        <end position="154"/>
    </location>
</feature>
<feature type="region of interest" description="Disordered" evidence="1">
    <location>
        <begin position="337"/>
        <end position="490"/>
    </location>
</feature>
<gene>
    <name evidence="2" type="ORF">DUNSADRAFT_9352</name>
</gene>
<feature type="region of interest" description="Disordered" evidence="1">
    <location>
        <begin position="102"/>
        <end position="154"/>
    </location>
</feature>
<feature type="non-terminal residue" evidence="2">
    <location>
        <position position="1"/>
    </location>
</feature>
<proteinExistence type="predicted"/>
<sequence length="1135" mass="119050">HYTLSPNGLLIPPPMQSTSPERHVSPTMLRRARSGADTCHAHAGGIQHQASSHTQQKQLQDAATGVHLQGDPLAPDHSGAGANTLVLHPKFEAVMQSAPQFGFGRSPRWPDGPVGVKGAKKGGWERNGERARSRSPPQHEQRSEGQGKAKTKEDLDVVGAYKAVLPHKAATSFSKTPRFAQPAALRSTSEEQQQQKQQGGQGEEGGPQQKRPRTAPATKVCTPGVQAAIDFVKGRHSPAVTFGGPSVKEQLQQERAQRKLQLEQQRAVQEQRIHAGRAHTQPMGREGHKGTGMDLQQQQPIRALEQPLHLQPPTQQHGQGEEVEHQQQPLQELKQGQFHLHQQQRTQQQRQQQEQGQAGRASAVMMTGGLAGSPDPVGPGVASSDIVYPGVASPDHAQPGVASSDPVRPGVASSDIARPVVASPDPMRPVVASPDPVRPVVASPDPVRPGVASSDPMRPVVASPDPVQPGVASPDPMRPAVASPDPMRPDVASPDFVHPDAGEGGGFQALLAHLQAARAAFLMEVESAEALCVGYGDAVTAAAAPMEVGVDAHGGPPGDAHGGGSGSRGGAAAAATPMEVEVDAASGPAADAPAAATGLGEGSNVALETRAESLGAAAQAQMLPAECTNFYPESGAEAELATHKPAQARVPLARAAVLHSETRVAGTDVCNTQPVVSAALDAAVHDPAALAAALRAAAEAEAEQQAEQQGEQQAKAEQRGERQAKAKQRAEAKQQAEQQGEQQGEALQQVKAEQRVEQQAKAAQRQQQQQEPSHFEHPSQASTATSDPIHPGRRQTWVIENSGPGGPGDGGSEHSSDGRDPDGGGPEGEACDDGSSDGDISDDDSSSGMGSVDGSGGGDESGSEEGVAGGNGEELQTAARIALERHLRVQEHLQAQQRRPNISQHYLRLRRSSSSHAAPQRSISAPRASTPTPSFALVHRRAPTPTFGPPPPTVPRRHRERLRSPARLSAQNQYVGPSHMLTPLQTAAVAAAAAEPDSQHHPSADAAAARRSLSAGPVLRRSFVRGGTRGASSRELSPRPTDTARRLRALPPKSKGDRARKSLRESSPGPGDYAVEDDRGLRGVVSTARRPPSAPFSAVPRMPEPTGGSWRPGLKSLLAWRKSDVGGALDKLKTR</sequence>
<feature type="region of interest" description="Disordered" evidence="1">
    <location>
        <begin position="991"/>
        <end position="1110"/>
    </location>
</feature>
<feature type="compositionally biased region" description="Basic and acidic residues" evidence="1">
    <location>
        <begin position="1054"/>
        <end position="1064"/>
    </location>
</feature>
<feature type="compositionally biased region" description="Low complexity" evidence="1">
    <location>
        <begin position="1004"/>
        <end position="1015"/>
    </location>
</feature>
<evidence type="ECO:0000313" key="2">
    <source>
        <dbReference type="EMBL" id="KAF5842093.1"/>
    </source>
</evidence>
<feature type="compositionally biased region" description="Polar residues" evidence="1">
    <location>
        <begin position="48"/>
        <end position="61"/>
    </location>
</feature>
<feature type="region of interest" description="Disordered" evidence="1">
    <location>
        <begin position="236"/>
        <end position="295"/>
    </location>
</feature>